<feature type="domain" description="ResB-like" evidence="8">
    <location>
        <begin position="341"/>
        <end position="408"/>
    </location>
</feature>
<dbReference type="InterPro" id="IPR002541">
    <property type="entry name" value="Cyt_c_assembly"/>
</dbReference>
<keyword evidence="2 6" id="KW-0812">Transmembrane</keyword>
<feature type="transmembrane region" description="Helical" evidence="6">
    <location>
        <begin position="800"/>
        <end position="816"/>
    </location>
</feature>
<dbReference type="GO" id="GO:0020037">
    <property type="term" value="F:heme binding"/>
    <property type="evidence" value="ECO:0007669"/>
    <property type="project" value="InterPro"/>
</dbReference>
<dbReference type="PANTHER" id="PTHR30071">
    <property type="entry name" value="HEME EXPORTER PROTEIN C"/>
    <property type="match status" value="1"/>
</dbReference>
<evidence type="ECO:0000259" key="8">
    <source>
        <dbReference type="Pfam" id="PF05140"/>
    </source>
</evidence>
<feature type="transmembrane region" description="Helical" evidence="6">
    <location>
        <begin position="1010"/>
        <end position="1028"/>
    </location>
</feature>
<dbReference type="InterPro" id="IPR007816">
    <property type="entry name" value="ResB-like_domain"/>
</dbReference>
<evidence type="ECO:0000313" key="9">
    <source>
        <dbReference type="EMBL" id="PSM51882.1"/>
    </source>
</evidence>
<reference evidence="10" key="1">
    <citation type="submission" date="2017-10" db="EMBL/GenBank/DDBJ databases">
        <title>Campylobacter species from seals.</title>
        <authorList>
            <person name="Gilbert M.J."/>
            <person name="Zomer A.L."/>
            <person name="Timmerman A.J."/>
            <person name="Duim B."/>
            <person name="Wagenaar J.A."/>
        </authorList>
    </citation>
    <scope>NUCLEOTIDE SEQUENCE [LARGE SCALE GENOMIC DNA]</scope>
    <source>
        <strain evidence="10">17S00004-5</strain>
    </source>
</reference>
<feature type="transmembrane region" description="Helical" evidence="6">
    <location>
        <begin position="766"/>
        <end position="788"/>
    </location>
</feature>
<name>A0A2P8R074_9BACT</name>
<keyword evidence="4 6" id="KW-1133">Transmembrane helix</keyword>
<evidence type="ECO:0000256" key="6">
    <source>
        <dbReference type="SAM" id="Phobius"/>
    </source>
</evidence>
<dbReference type="InterPro" id="IPR045062">
    <property type="entry name" value="Cyt_c_biogenesis_CcsA/CcmC"/>
</dbReference>
<organism evidence="9 10">
    <name type="scientific">Campylobacter blaseri</name>
    <dbReference type="NCBI Taxonomy" id="2042961"/>
    <lineage>
        <taxon>Bacteria</taxon>
        <taxon>Pseudomonadati</taxon>
        <taxon>Campylobacterota</taxon>
        <taxon>Epsilonproteobacteria</taxon>
        <taxon>Campylobacterales</taxon>
        <taxon>Campylobacteraceae</taxon>
        <taxon>Campylobacter</taxon>
    </lineage>
</organism>
<feature type="domain" description="Cytochrome c assembly protein" evidence="7">
    <location>
        <begin position="794"/>
        <end position="998"/>
    </location>
</feature>
<comment type="subcellular location">
    <subcellularLocation>
        <location evidence="1">Membrane</location>
        <topology evidence="1">Multi-pass membrane protein</topology>
    </subcellularLocation>
</comment>
<feature type="transmembrane region" description="Helical" evidence="6">
    <location>
        <begin position="42"/>
        <end position="66"/>
    </location>
</feature>
<proteinExistence type="predicted"/>
<evidence type="ECO:0000256" key="5">
    <source>
        <dbReference type="ARBA" id="ARBA00023136"/>
    </source>
</evidence>
<dbReference type="Pfam" id="PF05140">
    <property type="entry name" value="ResB"/>
    <property type="match status" value="1"/>
</dbReference>
<feature type="transmembrane region" description="Helical" evidence="6">
    <location>
        <begin position="945"/>
        <end position="963"/>
    </location>
</feature>
<keyword evidence="3" id="KW-0201">Cytochrome c-type biogenesis</keyword>
<feature type="transmembrane region" description="Helical" evidence="6">
    <location>
        <begin position="78"/>
        <end position="99"/>
    </location>
</feature>
<gene>
    <name evidence="9" type="ORF">CQ405_04770</name>
</gene>
<feature type="transmembrane region" description="Helical" evidence="6">
    <location>
        <begin position="862"/>
        <end position="888"/>
    </location>
</feature>
<dbReference type="GO" id="GO:0005886">
    <property type="term" value="C:plasma membrane"/>
    <property type="evidence" value="ECO:0007669"/>
    <property type="project" value="TreeGrafter"/>
</dbReference>
<keyword evidence="10" id="KW-1185">Reference proteome</keyword>
<dbReference type="Proteomes" id="UP000240535">
    <property type="component" value="Unassembled WGS sequence"/>
</dbReference>
<evidence type="ECO:0008006" key="11">
    <source>
        <dbReference type="Google" id="ProtNLM"/>
    </source>
</evidence>
<evidence type="ECO:0000256" key="4">
    <source>
        <dbReference type="ARBA" id="ARBA00022989"/>
    </source>
</evidence>
<evidence type="ECO:0000256" key="1">
    <source>
        <dbReference type="ARBA" id="ARBA00004141"/>
    </source>
</evidence>
<evidence type="ECO:0000256" key="2">
    <source>
        <dbReference type="ARBA" id="ARBA00022692"/>
    </source>
</evidence>
<evidence type="ECO:0000256" key="3">
    <source>
        <dbReference type="ARBA" id="ARBA00022748"/>
    </source>
</evidence>
<sequence>MRKFLYAFLGMPAALVLMLIFGIASAVATIVETTQGIDAAWAYVYGADWFAIVQLLIVINLAYNIYKYKLYLPRKIPGFLFHASFIVIFIGSALTRYVGFEGSMHIRENSQTNLISTREVFIQLMAQNDDNEEVSKDIKKYISTEGLKPFDFSLDLGENTATLRYEKFVLNSGMQWVEKKGGEPVIELFFSDEQNKRTVLLKDRQIIPIGDLDIAFNTKPRQHNYIQITLKDDGKFYIKTNQNIGFIDMAEQEKGTLEKDVDISVENQRLYNIDGINFAFKTKLKEAKRDIVELPRTEMGNNALTGTLEYNGGKEDVYVFFGDAPRSFFVGGKEFKLAWSPKMIELPFSLYLKDFAMDRYPGSNSPSGYSSDVIVKDGDFEMEYKIYMNHVLDYKGYRFFQSSYDRDEKGTILSVNNDPGKVPTYIGYFLMMLGMFLTLFNKNSRFLELSKLIDDRTKIDNKKTNSFKKGAMALLIATCIGFSTTPAKAFSDVPPIDVEHSMKLKTLTVQGFDGRMKPFDTVAKEVLQKVYKKSKYKNMNPTQVMLSIMVNPGYWRNVPFIKVSDPELKKIIGIPENATHAKFSDFYAINDKKTSYYKLSLLTDEISRKPPNIRTKFDKDVIKVDERLNIFYMTYITEIFKILPKQNDPNHTWYSPYSAMRSFTGNELQQTTNLLEGYFDNVIEAQKSGDWKKADQGLEAIREYQNTIGEKVVPNMNKIKFELIFNKAKIFQRLSPIYLLAGLALLIFVFIRIMRPNINMSFAFKSVYTVNILAFIIHTIGLGIRWYISGHAPWSNTYESLVYIAWSLSLSGIIFSRTSAISLSLTSILAGVTLFVAHLSSIDPQITPLQPVLNSYWLVIHVSVITASYGFLGLGGLLGMFTLMLLLFKKSDKDDEISRNIAEASRINEMSLILGLFLLTAGTFLGGVWANESWGRYWGWDPKETWSLITVLVYSVVVHMRLVPKLNSQYWFAVASMFSYASVMMTYFGVNFYLSGMHSYANGESIPVPKSVWISILVAIGLSTLAYFKRKYSKKL</sequence>
<keyword evidence="5 6" id="KW-0472">Membrane</keyword>
<dbReference type="EMBL" id="PDHH01000004">
    <property type="protein sequence ID" value="PSM51882.1"/>
    <property type="molecule type" value="Genomic_DNA"/>
</dbReference>
<feature type="transmembrane region" description="Helical" evidence="6">
    <location>
        <begin position="823"/>
        <end position="842"/>
    </location>
</feature>
<evidence type="ECO:0000259" key="7">
    <source>
        <dbReference type="Pfam" id="PF01578"/>
    </source>
</evidence>
<feature type="transmembrane region" description="Helical" evidence="6">
    <location>
        <begin position="737"/>
        <end position="754"/>
    </location>
</feature>
<protein>
    <recommendedName>
        <fullName evidence="11">Cytochrome C biogenesis protein</fullName>
    </recommendedName>
</protein>
<dbReference type="AlphaFoldDB" id="A0A2P8R074"/>
<comment type="caution">
    <text evidence="9">The sequence shown here is derived from an EMBL/GenBank/DDBJ whole genome shotgun (WGS) entry which is preliminary data.</text>
</comment>
<dbReference type="OrthoDB" id="9814290at2"/>
<dbReference type="RefSeq" id="WP_106871236.1">
    <property type="nucleotide sequence ID" value="NZ_CP053841.1"/>
</dbReference>
<dbReference type="Pfam" id="PF01578">
    <property type="entry name" value="Cytochrom_C_asm"/>
    <property type="match status" value="1"/>
</dbReference>
<feature type="transmembrane region" description="Helical" evidence="6">
    <location>
        <begin position="909"/>
        <end position="930"/>
    </location>
</feature>
<accession>A0A2P8R074</accession>
<feature type="transmembrane region" description="Helical" evidence="6">
    <location>
        <begin position="970"/>
        <end position="990"/>
    </location>
</feature>
<dbReference type="GO" id="GO:0017004">
    <property type="term" value="P:cytochrome complex assembly"/>
    <property type="evidence" value="ECO:0007669"/>
    <property type="project" value="UniProtKB-KW"/>
</dbReference>
<dbReference type="PANTHER" id="PTHR30071:SF1">
    <property type="entry name" value="CYTOCHROME B_B6 PROTEIN-RELATED"/>
    <property type="match status" value="1"/>
</dbReference>
<evidence type="ECO:0000313" key="10">
    <source>
        <dbReference type="Proteomes" id="UP000240535"/>
    </source>
</evidence>